<dbReference type="InterPro" id="IPR044880">
    <property type="entry name" value="NCX_ion-bd_dom_sf"/>
</dbReference>
<keyword evidence="3 5" id="KW-1133">Transmembrane helix</keyword>
<organism evidence="7">
    <name type="scientific">uncultured Sulfurovum sp</name>
    <dbReference type="NCBI Taxonomy" id="269237"/>
    <lineage>
        <taxon>Bacteria</taxon>
        <taxon>Pseudomonadati</taxon>
        <taxon>Campylobacterota</taxon>
        <taxon>Epsilonproteobacteria</taxon>
        <taxon>Campylobacterales</taxon>
        <taxon>Sulfurovaceae</taxon>
        <taxon>Sulfurovum</taxon>
        <taxon>environmental samples</taxon>
    </lineage>
</organism>
<sequence length="321" mass="34992">MDFVIFILAMGGLIFGADFIVNQSERIALRFNISEFIIGSTLIALGTSLPEMAASMAASFDNKPEIAIANAVGSNIMNITLVLAVIFILSKKSHWEETLTRDFFEKDSIWALLPILIFLLMGIDGEIGKFDATLLFILMFAYLLFLFQDARNDEVEEVNQELRENFSWLRSIFLLLLGFLMVVVGAGFAIDSASNIATNFGVSEWLIGVLVLAFGTSLPELIVSITAVIKGKVGMAIGNIIGSNLANTTMVIGGAAMVNNLDISLHAYHYDLAIMTAATIMLIYITANKLYSKPAGISLLIVLSLFLYEKVYPVIPIVPAS</sequence>
<keyword evidence="4 5" id="KW-0472">Membrane</keyword>
<feature type="transmembrane region" description="Helical" evidence="5">
    <location>
        <begin position="66"/>
        <end position="89"/>
    </location>
</feature>
<gene>
    <name evidence="7" type="ORF">HELGO_WM5691</name>
</gene>
<dbReference type="EMBL" id="CACVAU010000064">
    <property type="protein sequence ID" value="CAA6822368.1"/>
    <property type="molecule type" value="Genomic_DNA"/>
</dbReference>
<protein>
    <submittedName>
        <fullName evidence="7">K+-dependent Na+/Ca+ exchanger related-protein</fullName>
    </submittedName>
</protein>
<feature type="transmembrane region" description="Helical" evidence="5">
    <location>
        <begin position="36"/>
        <end position="60"/>
    </location>
</feature>
<evidence type="ECO:0000256" key="5">
    <source>
        <dbReference type="SAM" id="Phobius"/>
    </source>
</evidence>
<evidence type="ECO:0000256" key="3">
    <source>
        <dbReference type="ARBA" id="ARBA00022989"/>
    </source>
</evidence>
<dbReference type="InterPro" id="IPR004481">
    <property type="entry name" value="K/Na/Ca-exchanger"/>
</dbReference>
<dbReference type="InterPro" id="IPR004837">
    <property type="entry name" value="NaCa_Exmemb"/>
</dbReference>
<dbReference type="Pfam" id="PF01699">
    <property type="entry name" value="Na_Ca_ex"/>
    <property type="match status" value="2"/>
</dbReference>
<proteinExistence type="predicted"/>
<evidence type="ECO:0000256" key="2">
    <source>
        <dbReference type="ARBA" id="ARBA00022692"/>
    </source>
</evidence>
<evidence type="ECO:0000256" key="4">
    <source>
        <dbReference type="ARBA" id="ARBA00023136"/>
    </source>
</evidence>
<comment type="subcellular location">
    <subcellularLocation>
        <location evidence="1">Membrane</location>
        <topology evidence="1">Multi-pass membrane protein</topology>
    </subcellularLocation>
</comment>
<feature type="domain" description="Sodium/calcium exchanger membrane region" evidence="6">
    <location>
        <begin position="3"/>
        <end position="147"/>
    </location>
</feature>
<evidence type="ECO:0000313" key="7">
    <source>
        <dbReference type="EMBL" id="CAA6822368.1"/>
    </source>
</evidence>
<feature type="transmembrane region" description="Helical" evidence="5">
    <location>
        <begin position="130"/>
        <end position="147"/>
    </location>
</feature>
<dbReference type="PANTHER" id="PTHR10846">
    <property type="entry name" value="SODIUM/POTASSIUM/CALCIUM EXCHANGER"/>
    <property type="match status" value="1"/>
</dbReference>
<accession>A0A6S6U2D2</accession>
<dbReference type="GO" id="GO:0008273">
    <property type="term" value="F:calcium, potassium:sodium antiporter activity"/>
    <property type="evidence" value="ECO:0007669"/>
    <property type="project" value="TreeGrafter"/>
</dbReference>
<feature type="domain" description="Sodium/calcium exchanger membrane region" evidence="6">
    <location>
        <begin position="171"/>
        <end position="308"/>
    </location>
</feature>
<feature type="transmembrane region" description="Helical" evidence="5">
    <location>
        <begin position="241"/>
        <end position="261"/>
    </location>
</feature>
<feature type="transmembrane region" description="Helical" evidence="5">
    <location>
        <begin position="168"/>
        <end position="190"/>
    </location>
</feature>
<dbReference type="Gene3D" id="1.20.1420.30">
    <property type="entry name" value="NCX, central ion-binding region"/>
    <property type="match status" value="2"/>
</dbReference>
<feature type="transmembrane region" description="Helical" evidence="5">
    <location>
        <begin position="297"/>
        <end position="315"/>
    </location>
</feature>
<feature type="transmembrane region" description="Helical" evidence="5">
    <location>
        <begin position="109"/>
        <end position="124"/>
    </location>
</feature>
<keyword evidence="2 5" id="KW-0812">Transmembrane</keyword>
<dbReference type="NCBIfam" id="TIGR00367">
    <property type="entry name" value="calcium/sodium antiporter"/>
    <property type="match status" value="1"/>
</dbReference>
<name>A0A6S6U2D2_9BACT</name>
<feature type="transmembrane region" description="Helical" evidence="5">
    <location>
        <begin position="6"/>
        <end position="24"/>
    </location>
</feature>
<dbReference type="AlphaFoldDB" id="A0A6S6U2D2"/>
<reference evidence="7" key="1">
    <citation type="submission" date="2020-01" db="EMBL/GenBank/DDBJ databases">
        <authorList>
            <person name="Meier V. D."/>
            <person name="Meier V D."/>
        </authorList>
    </citation>
    <scope>NUCLEOTIDE SEQUENCE</scope>
    <source>
        <strain evidence="7">HLG_WM_MAG_05</strain>
    </source>
</reference>
<dbReference type="GO" id="GO:0005262">
    <property type="term" value="F:calcium channel activity"/>
    <property type="evidence" value="ECO:0007669"/>
    <property type="project" value="TreeGrafter"/>
</dbReference>
<evidence type="ECO:0000256" key="1">
    <source>
        <dbReference type="ARBA" id="ARBA00004141"/>
    </source>
</evidence>
<feature type="transmembrane region" description="Helical" evidence="5">
    <location>
        <begin position="267"/>
        <end position="285"/>
    </location>
</feature>
<dbReference type="PANTHER" id="PTHR10846:SF8">
    <property type="entry name" value="INNER MEMBRANE PROTEIN YRBG"/>
    <property type="match status" value="1"/>
</dbReference>
<feature type="transmembrane region" description="Helical" evidence="5">
    <location>
        <begin position="205"/>
        <end position="229"/>
    </location>
</feature>
<dbReference type="GO" id="GO:0005886">
    <property type="term" value="C:plasma membrane"/>
    <property type="evidence" value="ECO:0007669"/>
    <property type="project" value="TreeGrafter"/>
</dbReference>
<evidence type="ECO:0000259" key="6">
    <source>
        <dbReference type="Pfam" id="PF01699"/>
    </source>
</evidence>
<dbReference type="GO" id="GO:0006874">
    <property type="term" value="P:intracellular calcium ion homeostasis"/>
    <property type="evidence" value="ECO:0007669"/>
    <property type="project" value="TreeGrafter"/>
</dbReference>